<keyword evidence="1" id="KW-0805">Transcription regulation</keyword>
<dbReference type="SUPFAM" id="SSF48008">
    <property type="entry name" value="GntR ligand-binding domain-like"/>
    <property type="match status" value="1"/>
</dbReference>
<gene>
    <name evidence="5" type="ORF">HEB94_006979</name>
</gene>
<dbReference type="PANTHER" id="PTHR43537:SF49">
    <property type="entry name" value="TRANSCRIPTIONAL REGULATORY PROTEIN"/>
    <property type="match status" value="1"/>
</dbReference>
<dbReference type="SMART" id="SM00895">
    <property type="entry name" value="FCD"/>
    <property type="match status" value="1"/>
</dbReference>
<dbReference type="GO" id="GO:0003677">
    <property type="term" value="F:DNA binding"/>
    <property type="evidence" value="ECO:0007669"/>
    <property type="project" value="UniProtKB-KW"/>
</dbReference>
<dbReference type="PANTHER" id="PTHR43537">
    <property type="entry name" value="TRANSCRIPTIONAL REGULATOR, GNTR FAMILY"/>
    <property type="match status" value="1"/>
</dbReference>
<keyword evidence="2 5" id="KW-0238">DNA-binding</keyword>
<dbReference type="Proteomes" id="UP000638648">
    <property type="component" value="Unassembled WGS sequence"/>
</dbReference>
<dbReference type="RefSeq" id="WP_192753550.1">
    <property type="nucleotide sequence ID" value="NZ_BAABJL010000131.1"/>
</dbReference>
<dbReference type="Pfam" id="PF00392">
    <property type="entry name" value="GntR"/>
    <property type="match status" value="1"/>
</dbReference>
<dbReference type="Gene3D" id="1.10.10.10">
    <property type="entry name" value="Winged helix-like DNA-binding domain superfamily/Winged helix DNA-binding domain"/>
    <property type="match status" value="1"/>
</dbReference>
<dbReference type="InterPro" id="IPR036390">
    <property type="entry name" value="WH_DNA-bd_sf"/>
</dbReference>
<proteinExistence type="predicted"/>
<keyword evidence="3" id="KW-0804">Transcription</keyword>
<dbReference type="InterPro" id="IPR008920">
    <property type="entry name" value="TF_FadR/GntR_C"/>
</dbReference>
<keyword evidence="6" id="KW-1185">Reference proteome</keyword>
<evidence type="ECO:0000313" key="5">
    <source>
        <dbReference type="EMBL" id="MBE1610131.1"/>
    </source>
</evidence>
<dbReference type="SMART" id="SM00345">
    <property type="entry name" value="HTH_GNTR"/>
    <property type="match status" value="1"/>
</dbReference>
<evidence type="ECO:0000256" key="3">
    <source>
        <dbReference type="ARBA" id="ARBA00023163"/>
    </source>
</evidence>
<evidence type="ECO:0000313" key="6">
    <source>
        <dbReference type="Proteomes" id="UP000638648"/>
    </source>
</evidence>
<protein>
    <submittedName>
        <fullName evidence="5">DNA-binding GntR family transcriptional regulator</fullName>
    </submittedName>
</protein>
<organism evidence="5 6">
    <name type="scientific">Actinopolymorpha pittospori</name>
    <dbReference type="NCBI Taxonomy" id="648752"/>
    <lineage>
        <taxon>Bacteria</taxon>
        <taxon>Bacillati</taxon>
        <taxon>Actinomycetota</taxon>
        <taxon>Actinomycetes</taxon>
        <taxon>Propionibacteriales</taxon>
        <taxon>Actinopolymorphaceae</taxon>
        <taxon>Actinopolymorpha</taxon>
    </lineage>
</organism>
<dbReference type="AlphaFoldDB" id="A0A927N020"/>
<dbReference type="PROSITE" id="PS50949">
    <property type="entry name" value="HTH_GNTR"/>
    <property type="match status" value="1"/>
</dbReference>
<dbReference type="InterPro" id="IPR000524">
    <property type="entry name" value="Tscrpt_reg_HTH_GntR"/>
</dbReference>
<reference evidence="5" key="1">
    <citation type="submission" date="2020-10" db="EMBL/GenBank/DDBJ databases">
        <title>Sequencing the genomes of 1000 actinobacteria strains.</title>
        <authorList>
            <person name="Klenk H.-P."/>
        </authorList>
    </citation>
    <scope>NUCLEOTIDE SEQUENCE</scope>
    <source>
        <strain evidence="5">DSM 45354</strain>
    </source>
</reference>
<evidence type="ECO:0000256" key="1">
    <source>
        <dbReference type="ARBA" id="ARBA00023015"/>
    </source>
</evidence>
<comment type="caution">
    <text evidence="5">The sequence shown here is derived from an EMBL/GenBank/DDBJ whole genome shotgun (WGS) entry which is preliminary data.</text>
</comment>
<accession>A0A927N020</accession>
<name>A0A927N020_9ACTN</name>
<feature type="domain" description="HTH gntR-type" evidence="4">
    <location>
        <begin position="6"/>
        <end position="77"/>
    </location>
</feature>
<dbReference type="InterPro" id="IPR011711">
    <property type="entry name" value="GntR_C"/>
</dbReference>
<evidence type="ECO:0000256" key="2">
    <source>
        <dbReference type="ARBA" id="ARBA00023125"/>
    </source>
</evidence>
<dbReference type="InterPro" id="IPR036388">
    <property type="entry name" value="WH-like_DNA-bd_sf"/>
</dbReference>
<dbReference type="Pfam" id="PF07729">
    <property type="entry name" value="FCD"/>
    <property type="match status" value="1"/>
</dbReference>
<evidence type="ECO:0000259" key="4">
    <source>
        <dbReference type="PROSITE" id="PS50949"/>
    </source>
</evidence>
<dbReference type="SUPFAM" id="SSF46785">
    <property type="entry name" value="Winged helix' DNA-binding domain"/>
    <property type="match status" value="1"/>
</dbReference>
<dbReference type="CDD" id="cd07377">
    <property type="entry name" value="WHTH_GntR"/>
    <property type="match status" value="1"/>
</dbReference>
<dbReference type="Gene3D" id="1.20.120.530">
    <property type="entry name" value="GntR ligand-binding domain-like"/>
    <property type="match status" value="1"/>
</dbReference>
<sequence>MTNGPRELAPDVYARLRDDIISGDLEAGSPLVVTTLATRLGVSRTPVREALRLLTRDGLVESSERQLRVAGRSAQALFDIYEVRIPLEAAAARGAAERHTSIDRMQLTRLHETLREVAPDDVTALNAANRNFHEAIWAATHNSALIDFLKHLDLYLRRYPATALHHAGRYQASRDEHEALLAAILVRDVDAAGELANAHFKAARDVRLRFYDSADPAFLGNDART</sequence>
<dbReference type="EMBL" id="JADBEM010000001">
    <property type="protein sequence ID" value="MBE1610131.1"/>
    <property type="molecule type" value="Genomic_DNA"/>
</dbReference>
<dbReference type="GO" id="GO:0003700">
    <property type="term" value="F:DNA-binding transcription factor activity"/>
    <property type="evidence" value="ECO:0007669"/>
    <property type="project" value="InterPro"/>
</dbReference>